<dbReference type="EMBL" id="BEXD01001945">
    <property type="protein sequence ID" value="GBB96408.1"/>
    <property type="molecule type" value="Genomic_DNA"/>
</dbReference>
<keyword evidence="2" id="KW-1185">Reference proteome</keyword>
<sequence>MSQLELFKPSPLPSGTLLEVDYDISKVQTKPGFHSKILDVKILYISRRSAVRFLEEILKVWGFLEYYETSKVYSFWTKILKVYSFL</sequence>
<organism evidence="1 2">
    <name type="scientific">Rhizophagus clarus</name>
    <dbReference type="NCBI Taxonomy" id="94130"/>
    <lineage>
        <taxon>Eukaryota</taxon>
        <taxon>Fungi</taxon>
        <taxon>Fungi incertae sedis</taxon>
        <taxon>Mucoromycota</taxon>
        <taxon>Glomeromycotina</taxon>
        <taxon>Glomeromycetes</taxon>
        <taxon>Glomerales</taxon>
        <taxon>Glomeraceae</taxon>
        <taxon>Rhizophagus</taxon>
    </lineage>
</organism>
<protein>
    <submittedName>
        <fullName evidence="1">Uncharacterized protein</fullName>
    </submittedName>
</protein>
<dbReference type="AlphaFoldDB" id="A0A2Z6RWV7"/>
<evidence type="ECO:0000313" key="1">
    <source>
        <dbReference type="EMBL" id="GBB96408.1"/>
    </source>
</evidence>
<evidence type="ECO:0000313" key="2">
    <source>
        <dbReference type="Proteomes" id="UP000247702"/>
    </source>
</evidence>
<dbReference type="Proteomes" id="UP000247702">
    <property type="component" value="Unassembled WGS sequence"/>
</dbReference>
<gene>
    <name evidence="1" type="ORF">RclHR1_27490001</name>
</gene>
<proteinExistence type="predicted"/>
<comment type="caution">
    <text evidence="1">The sequence shown here is derived from an EMBL/GenBank/DDBJ whole genome shotgun (WGS) entry which is preliminary data.</text>
</comment>
<accession>A0A2Z6RWV7</accession>
<name>A0A2Z6RWV7_9GLOM</name>
<reference evidence="1 2" key="1">
    <citation type="submission" date="2017-11" db="EMBL/GenBank/DDBJ databases">
        <title>The genome of Rhizophagus clarus HR1 reveals common genetic basis of auxotrophy among arbuscular mycorrhizal fungi.</title>
        <authorList>
            <person name="Kobayashi Y."/>
        </authorList>
    </citation>
    <scope>NUCLEOTIDE SEQUENCE [LARGE SCALE GENOMIC DNA]</scope>
    <source>
        <strain evidence="1 2">HR1</strain>
    </source>
</reference>